<protein>
    <submittedName>
        <fullName evidence="2">Uncharacterized protein</fullName>
    </submittedName>
</protein>
<feature type="compositionally biased region" description="Polar residues" evidence="1">
    <location>
        <begin position="16"/>
        <end position="25"/>
    </location>
</feature>
<proteinExistence type="predicted"/>
<dbReference type="AlphaFoldDB" id="A0A8H8UF36"/>
<name>A0A8H8UF36_9HELO</name>
<gene>
    <name evidence="2" type="ORF">LOCC1_G006536</name>
</gene>
<dbReference type="OrthoDB" id="3535214at2759"/>
<comment type="caution">
    <text evidence="2">The sequence shown here is derived from an EMBL/GenBank/DDBJ whole genome shotgun (WGS) entry which is preliminary data.</text>
</comment>
<dbReference type="Proteomes" id="UP000443090">
    <property type="component" value="Unassembled WGS sequence"/>
</dbReference>
<sequence>MSTSQIQHPVSHKRTSSAAGNSTSELPKAKRPASSDPNVADLTPAVNPQCHLQKIYVLEVDRRPYYDDPDTCYHGVYSTLQDANNALRSFVGGEYDATERCKHGTRVNGTLWWSSSDVGEGDQAKVSIKIWDVEPPGSIIEPADEWHGGRLAGQGKDSDSEWSAGEE</sequence>
<feature type="region of interest" description="Disordered" evidence="1">
    <location>
        <begin position="1"/>
        <end position="44"/>
    </location>
</feature>
<feature type="region of interest" description="Disordered" evidence="1">
    <location>
        <begin position="139"/>
        <end position="167"/>
    </location>
</feature>
<organism evidence="2 3">
    <name type="scientific">Lachnellula occidentalis</name>
    <dbReference type="NCBI Taxonomy" id="215460"/>
    <lineage>
        <taxon>Eukaryota</taxon>
        <taxon>Fungi</taxon>
        <taxon>Dikarya</taxon>
        <taxon>Ascomycota</taxon>
        <taxon>Pezizomycotina</taxon>
        <taxon>Leotiomycetes</taxon>
        <taxon>Helotiales</taxon>
        <taxon>Lachnaceae</taxon>
        <taxon>Lachnellula</taxon>
    </lineage>
</organism>
<evidence type="ECO:0000256" key="1">
    <source>
        <dbReference type="SAM" id="MobiDB-lite"/>
    </source>
</evidence>
<accession>A0A8H8UF36</accession>
<evidence type="ECO:0000313" key="2">
    <source>
        <dbReference type="EMBL" id="TVY41509.1"/>
    </source>
</evidence>
<keyword evidence="3" id="KW-1185">Reference proteome</keyword>
<reference evidence="2 3" key="1">
    <citation type="submission" date="2018-05" db="EMBL/GenBank/DDBJ databases">
        <title>Genome sequencing and assembly of the regulated plant pathogen Lachnellula willkommii and related sister species for the development of diagnostic species identification markers.</title>
        <authorList>
            <person name="Giroux E."/>
            <person name="Bilodeau G."/>
        </authorList>
    </citation>
    <scope>NUCLEOTIDE SEQUENCE [LARGE SCALE GENOMIC DNA]</scope>
    <source>
        <strain evidence="2 3">CBS 160.35</strain>
    </source>
</reference>
<dbReference type="EMBL" id="QGMI01000388">
    <property type="protein sequence ID" value="TVY41509.1"/>
    <property type="molecule type" value="Genomic_DNA"/>
</dbReference>
<evidence type="ECO:0000313" key="3">
    <source>
        <dbReference type="Proteomes" id="UP000443090"/>
    </source>
</evidence>